<keyword evidence="2" id="KW-0472">Membrane</keyword>
<feature type="transmembrane region" description="Helical" evidence="2">
    <location>
        <begin position="254"/>
        <end position="274"/>
    </location>
</feature>
<evidence type="ECO:0000256" key="2">
    <source>
        <dbReference type="SAM" id="Phobius"/>
    </source>
</evidence>
<sequence>MGPTVIDPSTNRHVLQSETLYVQPRKSTDSSTSSNPSTETRWPTLGESIATGGLAQSFARLANHVTRESGESSGHSTHSSASLSILRQMREKDVWMGNLGDGIYNKGGVFNEVTLCLRGLCEHRTTPTPSFLDIPNSKISNLEDQLLPNSSSLLPVSLCHGLSSLPSSVSSLLVPPPLSSSLEESNSSPPPCKVGCCDDSDSIQQPLTTGPAKCETCPKDFEMPDFCTLCPLAEAVLWNRLLLRKGQLDTLRNALAWMLLLVVLLGAAGGLLITKVSYALIVYPCSVTWCLVLLAVFSIRRLDFASPARRDHHRTDLVNPECRAPGVIY</sequence>
<keyword evidence="2" id="KW-0812">Transmembrane</keyword>
<evidence type="ECO:0000313" key="4">
    <source>
        <dbReference type="Proteomes" id="UP000278807"/>
    </source>
</evidence>
<name>A0A3P7UYA2_RODNA</name>
<protein>
    <submittedName>
        <fullName evidence="3">Uncharacterized protein</fullName>
    </submittedName>
</protein>
<reference evidence="3 4" key="1">
    <citation type="submission" date="2018-11" db="EMBL/GenBank/DDBJ databases">
        <authorList>
            <consortium name="Pathogen Informatics"/>
        </authorList>
    </citation>
    <scope>NUCLEOTIDE SEQUENCE [LARGE SCALE GENOMIC DNA]</scope>
</reference>
<organism evidence="3 4">
    <name type="scientific">Rodentolepis nana</name>
    <name type="common">Dwarf tapeworm</name>
    <name type="synonym">Hymenolepis nana</name>
    <dbReference type="NCBI Taxonomy" id="102285"/>
    <lineage>
        <taxon>Eukaryota</taxon>
        <taxon>Metazoa</taxon>
        <taxon>Spiralia</taxon>
        <taxon>Lophotrochozoa</taxon>
        <taxon>Platyhelminthes</taxon>
        <taxon>Cestoda</taxon>
        <taxon>Eucestoda</taxon>
        <taxon>Cyclophyllidea</taxon>
        <taxon>Hymenolepididae</taxon>
        <taxon>Rodentolepis</taxon>
    </lineage>
</organism>
<feature type="compositionally biased region" description="Low complexity" evidence="1">
    <location>
        <begin position="29"/>
        <end position="40"/>
    </location>
</feature>
<keyword evidence="4" id="KW-1185">Reference proteome</keyword>
<gene>
    <name evidence="3" type="ORF">HNAJ_LOCUS2252</name>
</gene>
<feature type="transmembrane region" description="Helical" evidence="2">
    <location>
        <begin position="280"/>
        <end position="299"/>
    </location>
</feature>
<dbReference type="EMBL" id="UZAE01001060">
    <property type="protein sequence ID" value="VDN98111.1"/>
    <property type="molecule type" value="Genomic_DNA"/>
</dbReference>
<feature type="region of interest" description="Disordered" evidence="1">
    <location>
        <begin position="20"/>
        <end position="44"/>
    </location>
</feature>
<dbReference type="Proteomes" id="UP000278807">
    <property type="component" value="Unassembled WGS sequence"/>
</dbReference>
<accession>A0A3P7UYA2</accession>
<dbReference type="AlphaFoldDB" id="A0A3P7UYA2"/>
<evidence type="ECO:0000256" key="1">
    <source>
        <dbReference type="SAM" id="MobiDB-lite"/>
    </source>
</evidence>
<evidence type="ECO:0000313" key="3">
    <source>
        <dbReference type="EMBL" id="VDN98111.1"/>
    </source>
</evidence>
<proteinExistence type="predicted"/>
<keyword evidence="2" id="KW-1133">Transmembrane helix</keyword>